<feature type="coiled-coil region" evidence="1">
    <location>
        <begin position="1677"/>
        <end position="1711"/>
    </location>
</feature>
<sequence>MKRLLTFGGQFKLTTSPHPCSALLALLRGSKGERRQDDSQVSPGTTKKSWASAAGIGALQQNRARSGSHPQIRHLAMESHEGPVTKATMEEIRREAGSSHSNLRINSLNISAAEAAPQPLPPSISSPEKAARAESGPPDSAFVTRPDTSQGSTTPSSALTDDSTRAVFPLRTTSNVLAPSLPPKIDTLSPLVQRHALPLAKPAGPERTGYASPFTDDSDVSAPLGTAISAGTSDQVGFDLPAPPARQQPTAPAAEANKRIISERIKSLANRFSSSSLKEQAEPPSTPYAMQRRPSNTPSVSERVSLFDQQELLSNDPRLSGLFGKFGMASARPGMHSRSSSVAGSISRSSDARSSVDGFRGPIGPSSDVGALRTPGMPRSPSLASKSTSLGDTDSDERPASTFGPRTVISPSSKSSNNPLPVQPTVDNKPSAAPTPSSYNNDSRDSVATDRQSTIAAGVQLNFLRPLSMSGTHTTNGGSAAGGGYRGVRSDGPGKRRGSIHSTFGTNEDGLYIITDPIDTTASHQPTPSPRTQGGSDFNASRVSSAATSPTGIQASRAAPVRRAGAVVTVSASHAGSLDEIQRSTSAASHSAEVRPAVRTRSQSQVSAPRTPVLVGAHTEFRKPSTRKGRSPPPPGDTVNGTPHQQPTSSTLFGNLSRHIAFDPDAPTDSILARAVGSEPLLSDSGIEESGADYVAPGAAHIVAMSTLVEAVINTADAGKVLPLIEYEQCVREIPALKMRLQSARTRHSLEIRMRDTAKNLVDLNKGNAIGVGMFKGKHPSQAHVDDYNTASANAQQAEADVAELSAKLRVMEAALRDHQVAVLLSAVKTVVAEATHGRDSAHSSTSLLQNRVTELEQSVAASQAALVSERASLVASHAKVKLGLEEQIRSLQNKTHDTNARRISREAEVEDPESPLARHSAGLTAERLAGELIVLKEQNQASERRSNMLETRLDEALLKAQGTRQELDELRRQAAEMTEVSRAKLEASRAESDACKQCVRAFSSGLGDMISPLRLLNDVHNGAEKLRSLHVDPTGSTSTPPITPTLKAAFALPLDTVTVETLESIVTDSRDASGFGAWDAERVASAMALLGSTIVGCSRLYPEAMRVCDAYSQLQYDLGTEQRLREAQGLAITQQREKLSRATYLAESADQRVKEAVDTLAVKHAKEQDLWAEERQRLFDNIERLTQDVRERQAVIAAHSIGHVGDIGSTSISSSAEMPTSQVPRTVIGSIEPMLVAGQTADAETEAIRQQLSSKAAECDQLRQDLDSAILLRRRTSEMDITISQLQRTEAALREQLAELTPLKEAHHRLLRDVELAKGKTVAHLAEYPSREMPLGDNVRKLGDVSTFLASAATTAVEGASGEAPTTLAEAFVGAERGLVRCRSMPSLRHDHLSTFSSTGRYRVPAPDAPARVADAQTTTSSDMYSTSDSADVGQMLQAYSEKLMHKEDALRSREDELEAVCSTVTAVESALYRLLPSTPAASQAGFSSVPRSPANSSPQTGPSAWHSSASMSRSSLRNRSASFFQGLRTNYLGIGDGAEPPSPLALTIQTDTQSRPGINFSQIGHAQGGTPPPPPPASGTSFVAATAHVSTSVRASGADAALLAAQGLAPLVQMVAAETKRLKVLVVDLEEQSRDTRVELLQAQGRLADLQNYYAQRSKQEDAIQQDITHVLGQISRLRTKVVQLEDEKAACESEASELRKRCREMEDTTAEKVLRLIVDRVGAGDFARQNMAVPASTEAEAETDRIIDEPKSAAALPAKFAALGSVSVSHPEAGEIRAEFNELLHQIIARRDEDIERIQALADAWRADARKASQANERKTWNMATRGIQTM</sequence>
<accession>A0A9W8IJI3</accession>
<feature type="region of interest" description="Disordered" evidence="2">
    <location>
        <begin position="468"/>
        <end position="562"/>
    </location>
</feature>
<feature type="region of interest" description="Disordered" evidence="2">
    <location>
        <begin position="1483"/>
        <end position="1514"/>
    </location>
</feature>
<feature type="compositionally biased region" description="Polar residues" evidence="2">
    <location>
        <begin position="1557"/>
        <end position="1566"/>
    </location>
</feature>
<feature type="compositionally biased region" description="Basic and acidic residues" evidence="2">
    <location>
        <begin position="895"/>
        <end position="908"/>
    </location>
</feature>
<name>A0A9W8IJI3_9FUNG</name>
<feature type="region of interest" description="Disordered" evidence="2">
    <location>
        <begin position="331"/>
        <end position="451"/>
    </location>
</feature>
<evidence type="ECO:0000256" key="2">
    <source>
        <dbReference type="SAM" id="MobiDB-lite"/>
    </source>
</evidence>
<feature type="domain" description="Up-regulated during septation protein 1" evidence="3">
    <location>
        <begin position="705"/>
        <end position="822"/>
    </location>
</feature>
<feature type="compositionally biased region" description="Polar residues" evidence="2">
    <location>
        <begin position="146"/>
        <end position="161"/>
    </location>
</feature>
<dbReference type="PANTHER" id="PTHR34491:SF156">
    <property type="entry name" value="KINESIN MOTOR DOMAIN-CONTAINING PROTEIN"/>
    <property type="match status" value="1"/>
</dbReference>
<feature type="compositionally biased region" description="Low complexity" evidence="2">
    <location>
        <begin position="1404"/>
        <end position="1429"/>
    </location>
</feature>
<feature type="compositionally biased region" description="Polar residues" evidence="2">
    <location>
        <begin position="518"/>
        <end position="554"/>
    </location>
</feature>
<feature type="region of interest" description="Disordered" evidence="2">
    <location>
        <begin position="116"/>
        <end position="165"/>
    </location>
</feature>
<keyword evidence="1" id="KW-0175">Coiled coil</keyword>
<organism evidence="4 5">
    <name type="scientific">Coemansia aciculifera</name>
    <dbReference type="NCBI Taxonomy" id="417176"/>
    <lineage>
        <taxon>Eukaryota</taxon>
        <taxon>Fungi</taxon>
        <taxon>Fungi incertae sedis</taxon>
        <taxon>Zoopagomycota</taxon>
        <taxon>Kickxellomycotina</taxon>
        <taxon>Kickxellomycetes</taxon>
        <taxon>Kickxellales</taxon>
        <taxon>Kickxellaceae</taxon>
        <taxon>Coemansia</taxon>
    </lineage>
</organism>
<dbReference type="Proteomes" id="UP001140074">
    <property type="component" value="Unassembled WGS sequence"/>
</dbReference>
<evidence type="ECO:0000313" key="5">
    <source>
        <dbReference type="Proteomes" id="UP001140074"/>
    </source>
</evidence>
<dbReference type="Pfam" id="PF15456">
    <property type="entry name" value="Uds1"/>
    <property type="match status" value="1"/>
</dbReference>
<dbReference type="EMBL" id="JANBUY010000058">
    <property type="protein sequence ID" value="KAJ2865491.1"/>
    <property type="molecule type" value="Genomic_DNA"/>
</dbReference>
<feature type="region of interest" description="Disordered" evidence="2">
    <location>
        <begin position="895"/>
        <end position="919"/>
    </location>
</feature>
<feature type="compositionally biased region" description="Polar residues" evidence="2">
    <location>
        <begin position="1483"/>
        <end position="1504"/>
    </location>
</feature>
<feature type="compositionally biased region" description="Polar residues" evidence="2">
    <location>
        <begin position="59"/>
        <end position="69"/>
    </location>
</feature>
<comment type="caution">
    <text evidence="4">The sequence shown here is derived from an EMBL/GenBank/DDBJ whole genome shotgun (WGS) entry which is preliminary data.</text>
</comment>
<feature type="region of interest" description="Disordered" evidence="2">
    <location>
        <begin position="1557"/>
        <end position="1583"/>
    </location>
</feature>
<feature type="region of interest" description="Disordered" evidence="2">
    <location>
        <begin position="198"/>
        <end position="255"/>
    </location>
</feature>
<feature type="compositionally biased region" description="Low complexity" evidence="2">
    <location>
        <begin position="1505"/>
        <end position="1514"/>
    </location>
</feature>
<proteinExistence type="predicted"/>
<evidence type="ECO:0000256" key="1">
    <source>
        <dbReference type="SAM" id="Coils"/>
    </source>
</evidence>
<feature type="compositionally biased region" description="Low complexity" evidence="2">
    <location>
        <begin position="410"/>
        <end position="419"/>
    </location>
</feature>
<evidence type="ECO:0000313" key="4">
    <source>
        <dbReference type="EMBL" id="KAJ2865491.1"/>
    </source>
</evidence>
<keyword evidence="5" id="KW-1185">Reference proteome</keyword>
<feature type="region of interest" description="Disordered" evidence="2">
    <location>
        <begin position="28"/>
        <end position="70"/>
    </location>
</feature>
<feature type="coiled-coil region" evidence="1">
    <location>
        <begin position="926"/>
        <end position="981"/>
    </location>
</feature>
<dbReference type="PANTHER" id="PTHR34491">
    <property type="entry name" value="A-TYPE INCLUSION PROTEIN, PUTATIVE-RELATED"/>
    <property type="match status" value="1"/>
</dbReference>
<protein>
    <recommendedName>
        <fullName evidence="3">Up-regulated during septation protein 1 domain-containing protein</fullName>
    </recommendedName>
</protein>
<feature type="compositionally biased region" description="Polar residues" evidence="2">
    <location>
        <begin position="639"/>
        <end position="651"/>
    </location>
</feature>
<feature type="compositionally biased region" description="Polar residues" evidence="2">
    <location>
        <begin position="293"/>
        <end position="302"/>
    </location>
</feature>
<feature type="region of interest" description="Disordered" evidence="2">
    <location>
        <begin position="271"/>
        <end position="302"/>
    </location>
</feature>
<feature type="compositionally biased region" description="Low complexity" evidence="2">
    <location>
        <begin position="337"/>
        <end position="358"/>
    </location>
</feature>
<reference evidence="4" key="1">
    <citation type="submission" date="2022-07" db="EMBL/GenBank/DDBJ databases">
        <title>Phylogenomic reconstructions and comparative analyses of Kickxellomycotina fungi.</title>
        <authorList>
            <person name="Reynolds N.K."/>
            <person name="Stajich J.E."/>
            <person name="Barry K."/>
            <person name="Grigoriev I.V."/>
            <person name="Crous P."/>
            <person name="Smith M.E."/>
        </authorList>
    </citation>
    <scope>NUCLEOTIDE SEQUENCE</scope>
    <source>
        <strain evidence="4">RSA 476</strain>
    </source>
</reference>
<feature type="compositionally biased region" description="Polar residues" evidence="2">
    <location>
        <begin position="39"/>
        <end position="49"/>
    </location>
</feature>
<feature type="region of interest" description="Disordered" evidence="2">
    <location>
        <begin position="1400"/>
        <end position="1429"/>
    </location>
</feature>
<gene>
    <name evidence="4" type="ORF">GGH94_002182</name>
</gene>
<dbReference type="InterPro" id="IPR029191">
    <property type="entry name" value="Uds1"/>
</dbReference>
<evidence type="ECO:0000259" key="3">
    <source>
        <dbReference type="Pfam" id="PF15456"/>
    </source>
</evidence>
<feature type="compositionally biased region" description="Polar residues" evidence="2">
    <location>
        <begin position="382"/>
        <end position="392"/>
    </location>
</feature>
<feature type="region of interest" description="Disordered" evidence="2">
    <location>
        <begin position="581"/>
        <end position="651"/>
    </location>
</feature>
<feature type="coiled-coil region" evidence="1">
    <location>
        <begin position="788"/>
        <end position="822"/>
    </location>
</feature>